<feature type="region of interest" description="Disordered" evidence="10">
    <location>
        <begin position="468"/>
        <end position="613"/>
    </location>
</feature>
<dbReference type="InterPro" id="IPR001164">
    <property type="entry name" value="ArfGAP_dom"/>
</dbReference>
<feature type="compositionally biased region" description="Polar residues" evidence="10">
    <location>
        <begin position="468"/>
        <end position="484"/>
    </location>
</feature>
<dbReference type="GO" id="GO:0036465">
    <property type="term" value="P:synaptic vesicle recycling"/>
    <property type="evidence" value="ECO:0007669"/>
    <property type="project" value="TreeGrafter"/>
</dbReference>
<dbReference type="Pfam" id="PF16559">
    <property type="entry name" value="GIT_CC"/>
    <property type="match status" value="1"/>
</dbReference>
<dbReference type="InterPro" id="IPR047161">
    <property type="entry name" value="GIT-like"/>
</dbReference>
<evidence type="ECO:0000256" key="10">
    <source>
        <dbReference type="SAM" id="MobiDB-lite"/>
    </source>
</evidence>
<dbReference type="Pfam" id="PF01412">
    <property type="entry name" value="ArfGap"/>
    <property type="match status" value="1"/>
</dbReference>
<dbReference type="PROSITE" id="PS50115">
    <property type="entry name" value="ARFGAP"/>
    <property type="match status" value="1"/>
</dbReference>
<dbReference type="InterPro" id="IPR032352">
    <property type="entry name" value="GIT1/2_CC"/>
</dbReference>
<dbReference type="GO" id="GO:0031267">
    <property type="term" value="F:small GTPase binding"/>
    <property type="evidence" value="ECO:0007669"/>
    <property type="project" value="TreeGrafter"/>
</dbReference>
<dbReference type="InterPro" id="IPR037278">
    <property type="entry name" value="ARFGAP/RecO"/>
</dbReference>
<dbReference type="Gene3D" id="1.10.220.150">
    <property type="entry name" value="Arf GTPase activating protein"/>
    <property type="match status" value="1"/>
</dbReference>
<dbReference type="SUPFAM" id="SSF48403">
    <property type="entry name" value="Ankyrin repeat"/>
    <property type="match status" value="1"/>
</dbReference>
<keyword evidence="4 9" id="KW-0863">Zinc-finger</keyword>
<dbReference type="GO" id="GO:0008270">
    <property type="term" value="F:zinc ion binding"/>
    <property type="evidence" value="ECO:0007669"/>
    <property type="project" value="UniProtKB-KW"/>
</dbReference>
<dbReference type="GO" id="GO:0098793">
    <property type="term" value="C:presynapse"/>
    <property type="evidence" value="ECO:0007669"/>
    <property type="project" value="GOC"/>
</dbReference>
<dbReference type="SMART" id="SM00248">
    <property type="entry name" value="ANK"/>
    <property type="match status" value="3"/>
</dbReference>
<protein>
    <submittedName>
        <fullName evidence="13">G protein-coupled receptor kinase interacting ArfGAP 2b</fullName>
    </submittedName>
</protein>
<reference evidence="13" key="1">
    <citation type="submission" date="2025-08" db="UniProtKB">
        <authorList>
            <consortium name="Ensembl"/>
        </authorList>
    </citation>
    <scope>IDENTIFICATION</scope>
</reference>
<organism evidence="13 14">
    <name type="scientific">Salmo trutta</name>
    <name type="common">Brown trout</name>
    <dbReference type="NCBI Taxonomy" id="8032"/>
    <lineage>
        <taxon>Eukaryota</taxon>
        <taxon>Metazoa</taxon>
        <taxon>Chordata</taxon>
        <taxon>Craniata</taxon>
        <taxon>Vertebrata</taxon>
        <taxon>Euteleostomi</taxon>
        <taxon>Actinopterygii</taxon>
        <taxon>Neopterygii</taxon>
        <taxon>Teleostei</taxon>
        <taxon>Protacanthopterygii</taxon>
        <taxon>Salmoniformes</taxon>
        <taxon>Salmonidae</taxon>
        <taxon>Salmoninae</taxon>
        <taxon>Salmo</taxon>
    </lineage>
</organism>
<evidence type="ECO:0000256" key="7">
    <source>
        <dbReference type="ARBA" id="ARBA00023054"/>
    </source>
</evidence>
<feature type="compositionally biased region" description="Polar residues" evidence="10">
    <location>
        <begin position="590"/>
        <end position="602"/>
    </location>
</feature>
<accession>A0A674EIP7</accession>
<dbReference type="InterPro" id="IPR022018">
    <property type="entry name" value="GIT1_C"/>
</dbReference>
<dbReference type="SMART" id="SM00555">
    <property type="entry name" value="GIT"/>
    <property type="match status" value="2"/>
</dbReference>
<dbReference type="GO" id="GO:0005096">
    <property type="term" value="F:GTPase activator activity"/>
    <property type="evidence" value="ECO:0007669"/>
    <property type="project" value="UniProtKB-KW"/>
</dbReference>
<dbReference type="Pfam" id="PF08518">
    <property type="entry name" value="GIT_SHD"/>
    <property type="match status" value="2"/>
</dbReference>
<feature type="signal peptide" evidence="11">
    <location>
        <begin position="1"/>
        <end position="23"/>
    </location>
</feature>
<feature type="compositionally biased region" description="Acidic residues" evidence="10">
    <location>
        <begin position="383"/>
        <end position="401"/>
    </location>
</feature>
<keyword evidence="14" id="KW-1185">Reference proteome</keyword>
<keyword evidence="1" id="KW-0343">GTPase activation</keyword>
<keyword evidence="6 8" id="KW-0040">ANK repeat</keyword>
<feature type="compositionally biased region" description="Basic and acidic residues" evidence="10">
    <location>
        <begin position="402"/>
        <end position="414"/>
    </location>
</feature>
<feature type="compositionally biased region" description="Low complexity" evidence="10">
    <location>
        <begin position="541"/>
        <end position="553"/>
    </location>
</feature>
<dbReference type="Proteomes" id="UP000472277">
    <property type="component" value="Chromosome 23"/>
</dbReference>
<evidence type="ECO:0000256" key="5">
    <source>
        <dbReference type="ARBA" id="ARBA00022833"/>
    </source>
</evidence>
<evidence type="ECO:0000313" key="13">
    <source>
        <dbReference type="Ensembl" id="ENSSTUP00000107900.1"/>
    </source>
</evidence>
<dbReference type="PROSITE" id="PS50297">
    <property type="entry name" value="ANK_REP_REGION"/>
    <property type="match status" value="1"/>
</dbReference>
<dbReference type="GO" id="GO:0007420">
    <property type="term" value="P:brain development"/>
    <property type="evidence" value="ECO:0007669"/>
    <property type="project" value="InterPro"/>
</dbReference>
<evidence type="ECO:0000256" key="1">
    <source>
        <dbReference type="ARBA" id="ARBA00022468"/>
    </source>
</evidence>
<sequence length="735" mass="81961">MHDSFSLYGVCVWTWSLCSPCWGSVNRGVLVCDECCSIHRGLGRHSSQVRHLTHTPWPPSQLQMVQTLYSNGSNSIWEHCLLDPSSISSGKRKANPQDRVHPHKTEFIKAKYQMLAYVHRMPCREDDSVTTKDLSKQLHSSVRTGNLETCLRLLSLGAQANFFHPEKGNTPLHVAAKAGQVSQAELLAVYGADPDALDVGGKTPIDYARQAGHQELADRLVEIQYELTDCLAFYLCGRRPDHRNGQHFIIPQMADSSLDLSEFAKAAKKKLQSLTNHQFEELAMDVYDEVDRRETDAVWLVTQNHGTLVTDTTVVPFLPVNPEYSSTRNQGRQKLARFNAHEFATLVIDILTDAKRRQRGNSCKKDIELILKGISSRHGSDNQDNEDQPDYDSVASDEDPEREPASRKNGKDESSDLSDGPITLHEFMEVKSALTASEAKIQQLLKVNCHLSEELQLMQSKLNSLQTEKSSLRWQTPSGQQHPQDLSGRPPLPGGRPMSMYETGSAMRQYPHRGEPPRRDDSLTVQPLPTNIGRGPLGNASSSLPTFPSSLSWSRDERARRGCSLEGQSRMLESDYDNTPNHTGLEDMGRNSSWLGDGSTTEQGEDGTEADSNLPCTEDVICKTEQITKNIQELLRAAQENKRESFVPCSERIHVAVREMAILFPKRPCSDTVRGSLRLLTSSASRLHGECQKATPHNPCPSDMQLVTQQVIQCAYDIAKAAKQLVTVTTKENSN</sequence>
<dbReference type="SUPFAM" id="SSF57863">
    <property type="entry name" value="ArfGap/RecO-like zinc finger"/>
    <property type="match status" value="1"/>
</dbReference>
<dbReference type="AlphaFoldDB" id="A0A674EIP7"/>
<dbReference type="GO" id="GO:0032012">
    <property type="term" value="P:regulation of ARF protein signal transduction"/>
    <property type="evidence" value="ECO:0007669"/>
    <property type="project" value="InterPro"/>
</dbReference>
<evidence type="ECO:0000256" key="6">
    <source>
        <dbReference type="ARBA" id="ARBA00023043"/>
    </source>
</evidence>
<feature type="compositionally biased region" description="Basic and acidic residues" evidence="10">
    <location>
        <begin position="512"/>
        <end position="522"/>
    </location>
</feature>
<dbReference type="InterPro" id="IPR002110">
    <property type="entry name" value="Ankyrin_rpt"/>
</dbReference>
<keyword evidence="5" id="KW-0862">Zinc</keyword>
<name>A0A674EIP7_SALTR</name>
<dbReference type="SMART" id="SM00105">
    <property type="entry name" value="ArfGap"/>
    <property type="match status" value="1"/>
</dbReference>
<dbReference type="Gene3D" id="1.20.5.170">
    <property type="match status" value="1"/>
</dbReference>
<dbReference type="PROSITE" id="PS50088">
    <property type="entry name" value="ANK_REPEAT"/>
    <property type="match status" value="1"/>
</dbReference>
<evidence type="ECO:0000256" key="8">
    <source>
        <dbReference type="PROSITE-ProRule" id="PRU00023"/>
    </source>
</evidence>
<dbReference type="FunFam" id="1.25.40.20:FF:000013">
    <property type="entry name" value="ARF GTPase-activating protein GIT1 isoform 1"/>
    <property type="match status" value="1"/>
</dbReference>
<evidence type="ECO:0000256" key="9">
    <source>
        <dbReference type="PROSITE-ProRule" id="PRU00288"/>
    </source>
</evidence>
<evidence type="ECO:0000313" key="14">
    <source>
        <dbReference type="Proteomes" id="UP000472277"/>
    </source>
</evidence>
<proteinExistence type="predicted"/>
<dbReference type="PANTHER" id="PTHR46097">
    <property type="entry name" value="G PROTEIN-COUPLED RECEPTOR KINASE INTERACTING ARFGAP"/>
    <property type="match status" value="1"/>
</dbReference>
<feature type="repeat" description="ANK" evidence="8">
    <location>
        <begin position="167"/>
        <end position="199"/>
    </location>
</feature>
<dbReference type="Pfam" id="PF12796">
    <property type="entry name" value="Ank_2"/>
    <property type="match status" value="1"/>
</dbReference>
<feature type="chain" id="PRO_5025412364" evidence="11">
    <location>
        <begin position="24"/>
        <end position="735"/>
    </location>
</feature>
<feature type="domain" description="Arf-GAP" evidence="12">
    <location>
        <begin position="11"/>
        <end position="125"/>
    </location>
</feature>
<dbReference type="InterPro" id="IPR038508">
    <property type="entry name" value="ArfGAP_dom_sf"/>
</dbReference>
<evidence type="ECO:0000256" key="3">
    <source>
        <dbReference type="ARBA" id="ARBA00022737"/>
    </source>
</evidence>
<evidence type="ECO:0000256" key="11">
    <source>
        <dbReference type="SAM" id="SignalP"/>
    </source>
</evidence>
<dbReference type="Gene3D" id="1.20.120.330">
    <property type="entry name" value="Nucleotidyltransferases domain 2"/>
    <property type="match status" value="1"/>
</dbReference>
<dbReference type="GeneTree" id="ENSGT00940000156383"/>
<dbReference type="GO" id="GO:0008277">
    <property type="term" value="P:regulation of G protein-coupled receptor signaling pathway"/>
    <property type="evidence" value="ECO:0007669"/>
    <property type="project" value="TreeGrafter"/>
</dbReference>
<gene>
    <name evidence="13" type="primary">LOC115159379</name>
</gene>
<dbReference type="InterPro" id="IPR013724">
    <property type="entry name" value="GIT_SHD"/>
</dbReference>
<keyword evidence="2" id="KW-0479">Metal-binding</keyword>
<keyword evidence="3" id="KW-0677">Repeat</keyword>
<dbReference type="Gene3D" id="1.25.40.20">
    <property type="entry name" value="Ankyrin repeat-containing domain"/>
    <property type="match status" value="1"/>
</dbReference>
<dbReference type="Pfam" id="PF12205">
    <property type="entry name" value="GIT1_C"/>
    <property type="match status" value="1"/>
</dbReference>
<keyword evidence="7" id="KW-0175">Coiled coil</keyword>
<evidence type="ECO:0000259" key="12">
    <source>
        <dbReference type="PROSITE" id="PS50115"/>
    </source>
</evidence>
<reference evidence="13" key="2">
    <citation type="submission" date="2025-09" db="UniProtKB">
        <authorList>
            <consortium name="Ensembl"/>
        </authorList>
    </citation>
    <scope>IDENTIFICATION</scope>
</reference>
<evidence type="ECO:0000256" key="2">
    <source>
        <dbReference type="ARBA" id="ARBA00022723"/>
    </source>
</evidence>
<dbReference type="PANTHER" id="PTHR46097:SF2">
    <property type="entry name" value="G PROTEIN-COUPLED RECEPTOR KINASE INTERACTING ARFGAP 2 ISOFORM X1"/>
    <property type="match status" value="1"/>
</dbReference>
<evidence type="ECO:0000256" key="4">
    <source>
        <dbReference type="ARBA" id="ARBA00022771"/>
    </source>
</evidence>
<dbReference type="InterPro" id="IPR036770">
    <property type="entry name" value="Ankyrin_rpt-contain_sf"/>
</dbReference>
<dbReference type="Ensembl" id="ENSSTUT00000115587.1">
    <property type="protein sequence ID" value="ENSSTUP00000107900.1"/>
    <property type="gene ID" value="ENSSTUG00000047303.1"/>
</dbReference>
<feature type="region of interest" description="Disordered" evidence="10">
    <location>
        <begin position="375"/>
        <end position="422"/>
    </location>
</feature>
<keyword evidence="11" id="KW-0732">Signal</keyword>